<evidence type="ECO:0000313" key="9">
    <source>
        <dbReference type="EMBL" id="ALY08336.1"/>
    </source>
</evidence>
<evidence type="ECO:0000256" key="2">
    <source>
        <dbReference type="ARBA" id="ARBA00005745"/>
    </source>
</evidence>
<evidence type="ECO:0000256" key="7">
    <source>
        <dbReference type="SAM" id="Phobius"/>
    </source>
</evidence>
<organism evidence="11 13">
    <name type="scientific">Pseudomonas aeruginosa</name>
    <dbReference type="NCBI Taxonomy" id="287"/>
    <lineage>
        <taxon>Bacteria</taxon>
        <taxon>Pseudomonadati</taxon>
        <taxon>Pseudomonadota</taxon>
        <taxon>Gammaproteobacteria</taxon>
        <taxon>Pseudomonadales</taxon>
        <taxon>Pseudomonadaceae</taxon>
        <taxon>Pseudomonas</taxon>
    </lineage>
</organism>
<keyword evidence="5 7" id="KW-1133">Transmembrane helix</keyword>
<evidence type="ECO:0000313" key="11">
    <source>
        <dbReference type="EMBL" id="MZZ13405.1"/>
    </source>
</evidence>
<reference evidence="11" key="4">
    <citation type="submission" date="2020-01" db="EMBL/GenBank/DDBJ databases">
        <title>Bacteria Cultured from War Wounds Associated with the Conflict in Eastern Ukraine.</title>
        <authorList>
            <person name="Snesrud E."/>
            <person name="Galac M.R."/>
            <person name="Mc Gann P."/>
            <person name="Valentine K."/>
            <person name="Viacheslav K."/>
        </authorList>
    </citation>
    <scope>NUCLEOTIDE SEQUENCE</scope>
    <source>
        <strain evidence="11">VNMU148</strain>
    </source>
</reference>
<evidence type="ECO:0000313" key="12">
    <source>
        <dbReference type="Proteomes" id="UP000045039"/>
    </source>
</evidence>
<proteinExistence type="inferred from homology"/>
<feature type="transmembrane region" description="Helical" evidence="7">
    <location>
        <begin position="127"/>
        <end position="150"/>
    </location>
</feature>
<dbReference type="EMBL" id="CVVU01000223">
    <property type="protein sequence ID" value="CRP48173.1"/>
    <property type="molecule type" value="Genomic_DNA"/>
</dbReference>
<evidence type="ECO:0000256" key="3">
    <source>
        <dbReference type="ARBA" id="ARBA00022475"/>
    </source>
</evidence>
<evidence type="ECO:0000256" key="4">
    <source>
        <dbReference type="ARBA" id="ARBA00022692"/>
    </source>
</evidence>
<comment type="similarity">
    <text evidence="2">Belongs to the GSP F family.</text>
</comment>
<keyword evidence="3" id="KW-1003">Cell membrane</keyword>
<dbReference type="Pfam" id="PF00482">
    <property type="entry name" value="T2SSF"/>
    <property type="match status" value="2"/>
</dbReference>
<dbReference type="Proteomes" id="UP000045039">
    <property type="component" value="Unassembled WGS sequence"/>
</dbReference>
<sequence>MGGFWEQLQFAFYSKQFGRKERLQFYESMSTLLENGVPLKDAVAEVHKIFAHEGQHPFHPVAIASREALMGLSNGKRLATAMALYLPAQERALIEAGEMSGNLVQAMGDAVSLVEAQARIRATIWQALLYPSALSAMMVFLLCIVAYRMVPSLARLSDPVTWTGPLATLNAIASFVTGPGIYVLVAVITLTVVVIVTLPTYRWKGRVWLDRMLPPWSIYRMLQGTTFLLNMAVMLNAGIRPYDSLASMIKISPPWLKQRLEAARYGVGLGQNLGVALRSAGHDFPDRQAIQYLCILANRGGFSEALVKFSRRWQETSLKQIELAAGLVKNFALIFIGALMILVLLGAYQAQQLIQSMNH</sequence>
<protein>
    <submittedName>
        <fullName evidence="10">Toxin coregulated pilus biosynthesis protein E</fullName>
    </submittedName>
    <submittedName>
        <fullName evidence="11">Type II secretion system protein F</fullName>
    </submittedName>
    <submittedName>
        <fullName evidence="9">Type IV B pilus protein</fullName>
    </submittedName>
</protein>
<dbReference type="EMBL" id="KT887560">
    <property type="protein sequence ID" value="ALY08336.1"/>
    <property type="molecule type" value="Genomic_DNA"/>
</dbReference>
<dbReference type="PATRIC" id="fig|287.1491.peg.5944"/>
<evidence type="ECO:0000256" key="1">
    <source>
        <dbReference type="ARBA" id="ARBA00004651"/>
    </source>
</evidence>
<keyword evidence="6 7" id="KW-0472">Membrane</keyword>
<evidence type="ECO:0000256" key="6">
    <source>
        <dbReference type="ARBA" id="ARBA00023136"/>
    </source>
</evidence>
<evidence type="ECO:0000259" key="8">
    <source>
        <dbReference type="Pfam" id="PF00482"/>
    </source>
</evidence>
<dbReference type="GO" id="GO:0005886">
    <property type="term" value="C:plasma membrane"/>
    <property type="evidence" value="ECO:0007669"/>
    <property type="project" value="UniProtKB-SubCell"/>
</dbReference>
<gene>
    <name evidence="10" type="primary">tcpE_1</name>
    <name evidence="11" type="ORF">GUL26_14200</name>
    <name evidence="10" type="ORF">PAERUG_P19_London_7_VIM_2_05_10_04615</name>
</gene>
<keyword evidence="4 7" id="KW-0812">Transmembrane</keyword>
<dbReference type="InterPro" id="IPR042094">
    <property type="entry name" value="T2SS_GspF_sf"/>
</dbReference>
<feature type="transmembrane region" description="Helical" evidence="7">
    <location>
        <begin position="331"/>
        <end position="350"/>
    </location>
</feature>
<feature type="domain" description="Type II secretion system protein GspF" evidence="8">
    <location>
        <begin position="227"/>
        <end position="347"/>
    </location>
</feature>
<dbReference type="Gene3D" id="1.20.81.30">
    <property type="entry name" value="Type II secretion system (T2SS), domain F"/>
    <property type="match status" value="2"/>
</dbReference>
<evidence type="ECO:0000313" key="13">
    <source>
        <dbReference type="Proteomes" id="UP000644192"/>
    </source>
</evidence>
<dbReference type="Proteomes" id="UP000644192">
    <property type="component" value="Unassembled WGS sequence"/>
</dbReference>
<evidence type="ECO:0000256" key="5">
    <source>
        <dbReference type="ARBA" id="ARBA00022989"/>
    </source>
</evidence>
<feature type="transmembrane region" description="Helical" evidence="7">
    <location>
        <begin position="170"/>
        <end position="198"/>
    </location>
</feature>
<dbReference type="InterPro" id="IPR018076">
    <property type="entry name" value="T2SS_GspF_dom"/>
</dbReference>
<feature type="domain" description="Type II secretion system protein GspF" evidence="8">
    <location>
        <begin position="25"/>
        <end position="151"/>
    </location>
</feature>
<dbReference type="PANTHER" id="PTHR30012:SF0">
    <property type="entry name" value="TYPE II SECRETION SYSTEM PROTEIN F-RELATED"/>
    <property type="match status" value="1"/>
</dbReference>
<reference evidence="9" key="1">
    <citation type="journal article" date="2015" name="MBio">
        <title>Phylogenetic Distribution of CRISPR-Cas Systems in Antibiotic-Resistant Pseudomonas aeruginosa.</title>
        <authorList>
            <person name="van Belkum A."/>
            <person name="Soriaga L.B."/>
            <person name="LaFave M.C."/>
            <person name="Akella S."/>
            <person name="Veyrieras J.B."/>
            <person name="Barbu E.M."/>
            <person name="Shortridge D."/>
            <person name="Blanc B."/>
            <person name="Hannum G."/>
            <person name="Zambardi G."/>
            <person name="Miller K."/>
            <person name="Enright M.C."/>
            <person name="Mugnier N."/>
            <person name="Brami D."/>
            <person name="Schicklin S."/>
            <person name="Felderman M."/>
            <person name="Schwartz A.S."/>
            <person name="Richardson T.H."/>
            <person name="Peterson T.C."/>
            <person name="Hubby B."/>
            <person name="Cady K.C."/>
        </authorList>
    </citation>
    <scope>NUCLEOTIDE SEQUENCE</scope>
    <source>
        <strain evidence="9">WH-SGI-V-07174</strain>
    </source>
</reference>
<reference evidence="12" key="2">
    <citation type="submission" date="2015-06" db="EMBL/GenBank/DDBJ databases">
        <authorList>
            <person name="Radhakrishnan Rajesh"/>
            <person name="Underwood Anthony"/>
            <person name="Al-Shahib Ali"/>
        </authorList>
    </citation>
    <scope>NUCLEOTIDE SEQUENCE [LARGE SCALE GENOMIC DNA]</scope>
    <source>
        <strain evidence="12">P19_London_7_VIM_2_05_10</strain>
    </source>
</reference>
<reference evidence="10" key="3">
    <citation type="submission" date="2015-06" db="EMBL/GenBank/DDBJ databases">
        <authorList>
            <person name="Radhakrishnan R."/>
            <person name="Underwood A."/>
            <person name="Al-Shahib A."/>
        </authorList>
    </citation>
    <scope>NUCLEOTIDE SEQUENCE</scope>
    <source>
        <strain evidence="10">P19_London_7_VIM_2_05_10</strain>
    </source>
</reference>
<evidence type="ECO:0000313" key="10">
    <source>
        <dbReference type="EMBL" id="CRP48173.1"/>
    </source>
</evidence>
<dbReference type="PANTHER" id="PTHR30012">
    <property type="entry name" value="GENERAL SECRETION PATHWAY PROTEIN"/>
    <property type="match status" value="1"/>
</dbReference>
<accession>A0A0F6RUZ4</accession>
<dbReference type="EMBL" id="WXZT01000010">
    <property type="protein sequence ID" value="MZZ13405.1"/>
    <property type="molecule type" value="Genomic_DNA"/>
</dbReference>
<dbReference type="AlphaFoldDB" id="A0A0F6RUZ4"/>
<dbReference type="RefSeq" id="WP_003123335.1">
    <property type="nucleotide sequence ID" value="NZ_BSAM01000024.1"/>
</dbReference>
<comment type="subcellular location">
    <subcellularLocation>
        <location evidence="1">Cell membrane</location>
        <topology evidence="1">Multi-pass membrane protein</topology>
    </subcellularLocation>
</comment>
<name>A0A0F6RUZ4_PSEAI</name>
<dbReference type="InterPro" id="IPR003004">
    <property type="entry name" value="GspF/PilC"/>
</dbReference>